<name>A0A6M3J6R0_9ZZZZ</name>
<sequence length="506" mass="53712">MAITQEQFMQGLLDASKKGVGELSNALRDLKISYNQDTLQNLSDAQLIDLYAKQGAQQAGGFDQEVYNEIKASRENKIRLQGDKGRQAIRDDIVEFNEGLQHSIADIVRNVSKAQTAEDEGRGNAATRNTLAAWEAGTGLGQEKIFNRLFGSIEASNEAGVLTQSIDEIFAPFMGEAFSPEAQVAAEQAAFEAGGIPGGPTSSGAVGREGQTTTVRRSGDTYEIVGADGTVLESGLASMQDALARQTERQSGAYPDVTGAFAPAADGGTGTSGGTGTFLDGVDTSGLSDEAIANLQSLYTGLLDSEVGMELLTQTVLTDEDMTNILNKAREQITGSGSYYEQTFNRALETFDASLSYAAQQRELALAQERLQATMAKEQLTAGEAEGGRAFSGLRALSEERLSEQLQNVAESSELQFGESIRQLGTQAEDYLGSSALAGANIPSVSGQQIFTQTGGVRGSLERSAETDVQLTADELAREEAIKRLVPLAAEEFNASGALDELVNQY</sequence>
<accession>A0A6M3J6R0</accession>
<evidence type="ECO:0000313" key="2">
    <source>
        <dbReference type="EMBL" id="QJI04824.1"/>
    </source>
</evidence>
<reference evidence="1" key="1">
    <citation type="submission" date="2020-03" db="EMBL/GenBank/DDBJ databases">
        <title>The deep terrestrial virosphere.</title>
        <authorList>
            <person name="Holmfeldt K."/>
            <person name="Nilsson E."/>
            <person name="Simone D."/>
            <person name="Lopez-Fernandez M."/>
            <person name="Wu X."/>
            <person name="de Brujin I."/>
            <person name="Lundin D."/>
            <person name="Andersson A."/>
            <person name="Bertilsson S."/>
            <person name="Dopson M."/>
        </authorList>
    </citation>
    <scope>NUCLEOTIDE SEQUENCE</scope>
    <source>
        <strain evidence="2">MM415A00115</strain>
        <strain evidence="1">MM415B00490</strain>
    </source>
</reference>
<organism evidence="1">
    <name type="scientific">viral metagenome</name>
    <dbReference type="NCBI Taxonomy" id="1070528"/>
    <lineage>
        <taxon>unclassified sequences</taxon>
        <taxon>metagenomes</taxon>
        <taxon>organismal metagenomes</taxon>
    </lineage>
</organism>
<protein>
    <submittedName>
        <fullName evidence="1">Uncharacterized protein</fullName>
    </submittedName>
</protein>
<gene>
    <name evidence="2" type="ORF">MM415A00115_0059</name>
    <name evidence="1" type="ORF">MM415B00490_0040</name>
</gene>
<dbReference type="EMBL" id="MT141521">
    <property type="protein sequence ID" value="QJA64542.1"/>
    <property type="molecule type" value="Genomic_DNA"/>
</dbReference>
<proteinExistence type="predicted"/>
<evidence type="ECO:0000313" key="1">
    <source>
        <dbReference type="EMBL" id="QJA64542.1"/>
    </source>
</evidence>
<dbReference type="EMBL" id="MT145190">
    <property type="protein sequence ID" value="QJI04824.1"/>
    <property type="molecule type" value="Genomic_DNA"/>
</dbReference>
<dbReference type="AlphaFoldDB" id="A0A6M3J6R0"/>